<sequence length="318" mass="33492">MREHAKQANNVGQAEKFEAVGPAEPAGQVERGGVADRSAAHGDIDTARAHLGEFRAGRARAVVGPRGNLALVNTQWITGDPAVGQPVWGVPGVWAPLPVGVSGLSLTATASEGIIVDGDVVDGSVLVAGLDAMQPSSIRFSETLTGTVIAGEDGGYALRVWDAASEGIRDFGRIDAFPFDPDWVVEATFTPIPGRGEVSIAHLQDEGRTRQRALPGEITFTRDGVDYSLAAFEDGPSLLLVFADATNGVSTYSVGRFLRVSPEGDGTIRLDFNRAYLPPCAFSYSFNCPIAPAQNRLAILIEAGERMVLAADGTPLHD</sequence>
<name>A0ABY2IF39_9MICO</name>
<organism evidence="2 3">
    <name type="scientific">Cryobacterium algoricola</name>
    <dbReference type="NCBI Taxonomy" id="1259183"/>
    <lineage>
        <taxon>Bacteria</taxon>
        <taxon>Bacillati</taxon>
        <taxon>Actinomycetota</taxon>
        <taxon>Actinomycetes</taxon>
        <taxon>Micrococcales</taxon>
        <taxon>Microbacteriaceae</taxon>
        <taxon>Cryobacterium</taxon>
    </lineage>
</organism>
<evidence type="ECO:0000313" key="2">
    <source>
        <dbReference type="EMBL" id="TFB90171.1"/>
    </source>
</evidence>
<evidence type="ECO:0000313" key="3">
    <source>
        <dbReference type="Proteomes" id="UP000297608"/>
    </source>
</evidence>
<gene>
    <name evidence="2" type="ORF">E3O44_00700</name>
</gene>
<dbReference type="PANTHER" id="PTHR41913:SF1">
    <property type="entry name" value="DUF1684 DOMAIN-CONTAINING PROTEIN"/>
    <property type="match status" value="1"/>
</dbReference>
<keyword evidence="3" id="KW-1185">Reference proteome</keyword>
<protein>
    <submittedName>
        <fullName evidence="2">DUF1684 domain-containing protein</fullName>
    </submittedName>
</protein>
<proteinExistence type="predicted"/>
<dbReference type="Proteomes" id="UP000297608">
    <property type="component" value="Unassembled WGS sequence"/>
</dbReference>
<dbReference type="Pfam" id="PF07920">
    <property type="entry name" value="DUF1684"/>
    <property type="match status" value="1"/>
</dbReference>
<dbReference type="RefSeq" id="WP_134531767.1">
    <property type="nucleotide sequence ID" value="NZ_SOFG01000004.1"/>
</dbReference>
<accession>A0ABY2IF39</accession>
<reference evidence="2 3" key="1">
    <citation type="submission" date="2019-03" db="EMBL/GenBank/DDBJ databases">
        <title>Genomics of glacier-inhabiting Cryobacterium strains.</title>
        <authorList>
            <person name="Liu Q."/>
            <person name="Xin Y.-H."/>
        </authorList>
    </citation>
    <scope>NUCLEOTIDE SEQUENCE [LARGE SCALE GENOMIC DNA]</scope>
    <source>
        <strain evidence="2 3">MDB2-B</strain>
    </source>
</reference>
<dbReference type="InterPro" id="IPR012467">
    <property type="entry name" value="DUF1684"/>
</dbReference>
<dbReference type="PANTHER" id="PTHR41913">
    <property type="entry name" value="DUF1684 DOMAIN-CONTAINING PROTEIN"/>
    <property type="match status" value="1"/>
</dbReference>
<evidence type="ECO:0000256" key="1">
    <source>
        <dbReference type="SAM" id="MobiDB-lite"/>
    </source>
</evidence>
<feature type="region of interest" description="Disordered" evidence="1">
    <location>
        <begin position="1"/>
        <end position="38"/>
    </location>
</feature>
<dbReference type="EMBL" id="SOFG01000004">
    <property type="protein sequence ID" value="TFB90171.1"/>
    <property type="molecule type" value="Genomic_DNA"/>
</dbReference>
<comment type="caution">
    <text evidence="2">The sequence shown here is derived from an EMBL/GenBank/DDBJ whole genome shotgun (WGS) entry which is preliminary data.</text>
</comment>